<name>A0AAV4BUX3_9GAST</name>
<feature type="compositionally biased region" description="Basic residues" evidence="3">
    <location>
        <begin position="179"/>
        <end position="188"/>
    </location>
</feature>
<evidence type="ECO:0000313" key="6">
    <source>
        <dbReference type="EMBL" id="GFO22861.1"/>
    </source>
</evidence>
<feature type="compositionally biased region" description="Low complexity" evidence="3">
    <location>
        <begin position="270"/>
        <end position="285"/>
    </location>
</feature>
<dbReference type="AlphaFoldDB" id="A0AAV4BUX3"/>
<dbReference type="GO" id="GO:0016020">
    <property type="term" value="C:membrane"/>
    <property type="evidence" value="ECO:0007669"/>
    <property type="project" value="TreeGrafter"/>
</dbReference>
<dbReference type="GO" id="GO:0005737">
    <property type="term" value="C:cytoplasm"/>
    <property type="evidence" value="ECO:0007669"/>
    <property type="project" value="TreeGrafter"/>
</dbReference>
<feature type="compositionally biased region" description="Low complexity" evidence="3">
    <location>
        <begin position="528"/>
        <end position="540"/>
    </location>
</feature>
<feature type="compositionally biased region" description="Low complexity" evidence="3">
    <location>
        <begin position="102"/>
        <end position="119"/>
    </location>
</feature>
<dbReference type="InterPro" id="IPR002641">
    <property type="entry name" value="PNPLA_dom"/>
</dbReference>
<feature type="chain" id="PRO_5043405414" evidence="4">
    <location>
        <begin position="29"/>
        <end position="1078"/>
    </location>
</feature>
<dbReference type="GO" id="GO:0019433">
    <property type="term" value="P:triglyceride catabolic process"/>
    <property type="evidence" value="ECO:0007669"/>
    <property type="project" value="TreeGrafter"/>
</dbReference>
<dbReference type="GO" id="GO:0004806">
    <property type="term" value="F:triacylglycerol lipase activity"/>
    <property type="evidence" value="ECO:0007669"/>
    <property type="project" value="TreeGrafter"/>
</dbReference>
<feature type="compositionally biased region" description="Basic and acidic residues" evidence="3">
    <location>
        <begin position="408"/>
        <end position="421"/>
    </location>
</feature>
<dbReference type="EMBL" id="BLXT01005456">
    <property type="protein sequence ID" value="GFO22861.1"/>
    <property type="molecule type" value="Genomic_DNA"/>
</dbReference>
<evidence type="ECO:0000313" key="7">
    <source>
        <dbReference type="Proteomes" id="UP000735302"/>
    </source>
</evidence>
<dbReference type="Pfam" id="PF01734">
    <property type="entry name" value="Patatin"/>
    <property type="match status" value="1"/>
</dbReference>
<sequence>MMEKPGGYFVSTAIIIFAVLALSSDPHAAKYAHSPTESNDMMTLQRSASESAFSRTHRSPPSEGLVRRDVDRADDDVLALISTPSVRTLPGRSSFTTARGDSQQTRETSQSTSSSSTSRLAGSQPNQPSTTSSTGRPRHRALDKTVSQQTVLSGSSTTAFSRTAWASEDSVDSRDGRKASKKPSKCRGRLILPPSPSDEGEDKYRHPWNSRKDPPSKAQNQYREKPAGGSPSSPNNKRTYGDRGSQSSHPESPKKVNNPHRYHPHNEKFPIPGSPGKSPSPAVKSPLREDVFDFSSSDQVAPARNCMPASSRDHRLSNSNGGLAGEVTPISGRGRKPSREVLLEFPPETNSNVRPLGKAPQQPERLKEERHETSQRYPTENHQVIRAAQSVPRLDSGQNPTPTNSPDRSTRPHSVDAREAPSPKSTKGKTCDFFFLFRWGKKKDKGKSYTREEGENNRNRRQKHQRSKTDNSESVSNSRDRHGRGRHRSKSRDKRPESSSRDNQNRHHHSHSYHSDPEAHHHRHHRPSSSSTSRPLRTPTAAGQSPELQYRQYRHHHRREQQHQEQKQQQHSPDENRPPAQQYTPSRRKRERPKKQQNGRGRSGNGQASTEDGRSYVSDGTAGLRHEDLPPHPSIVKTLLRASKKAPNATITGSYQKNTFVRAPGGGDQLRRGWKRSRSESPSNLRPGSANSGSNQHLAGEPSTGEGESGEMRERSHHSASRTDLDSNFHYTVSSADLRHNHSSQGVSPGMNRSRSYPGFESHSVHYFNPEADTKVITDAEDFEYKPTDMSGPLHLSFCGCGFIGMYHLGVVSCLLQRGETFLERVERVAGASGGALMAAIMLCVPDKIEEIGEQFQSLARELRSRPLGALTPGYSFARALRLLLDEVLPEDAHHLVSRKLYISLTASASGGGGGGEGSGMEKGKKKNNILMSEFETREDLIEALVATSYIPLYAGLKMPVIHGKKYMDGGFSDNMPTFSTGRTITVSPFDGRSDIAPKAGQEAQKKAHFISLLNQDYQVNVRNMKKGAHAFFPPKRHVMQEYFDLGRYDASRFLIREGLYTIKLIHNAEKACYVSSV</sequence>
<feature type="short sequence motif" description="GXSXG" evidence="2">
    <location>
        <begin position="831"/>
        <end position="835"/>
    </location>
</feature>
<feature type="compositionally biased region" description="Basic residues" evidence="3">
    <location>
        <begin position="586"/>
        <end position="597"/>
    </location>
</feature>
<keyword evidence="2" id="KW-0442">Lipid degradation</keyword>
<feature type="compositionally biased region" description="Polar residues" evidence="3">
    <location>
        <begin position="145"/>
        <end position="161"/>
    </location>
</feature>
<dbReference type="InterPro" id="IPR016035">
    <property type="entry name" value="Acyl_Trfase/lysoPLipase"/>
</dbReference>
<feature type="compositionally biased region" description="Basic and acidic residues" evidence="3">
    <location>
        <begin position="202"/>
        <end position="215"/>
    </location>
</feature>
<feature type="compositionally biased region" description="Basic and acidic residues" evidence="3">
    <location>
        <begin position="494"/>
        <end position="505"/>
    </location>
</feature>
<feature type="compositionally biased region" description="Polar residues" evidence="3">
    <location>
        <begin position="649"/>
        <end position="659"/>
    </location>
</feature>
<dbReference type="Gene3D" id="3.40.1090.10">
    <property type="entry name" value="Cytosolic phospholipase A2 catalytic domain"/>
    <property type="match status" value="1"/>
</dbReference>
<feature type="compositionally biased region" description="Polar residues" evidence="3">
    <location>
        <begin position="35"/>
        <end position="54"/>
    </location>
</feature>
<dbReference type="InterPro" id="IPR033562">
    <property type="entry name" value="PLPL"/>
</dbReference>
<accession>A0AAV4BUX3</accession>
<organism evidence="6 7">
    <name type="scientific">Plakobranchus ocellatus</name>
    <dbReference type="NCBI Taxonomy" id="259542"/>
    <lineage>
        <taxon>Eukaryota</taxon>
        <taxon>Metazoa</taxon>
        <taxon>Spiralia</taxon>
        <taxon>Lophotrochozoa</taxon>
        <taxon>Mollusca</taxon>
        <taxon>Gastropoda</taxon>
        <taxon>Heterobranchia</taxon>
        <taxon>Euthyneura</taxon>
        <taxon>Panpulmonata</taxon>
        <taxon>Sacoglossa</taxon>
        <taxon>Placobranchoidea</taxon>
        <taxon>Plakobranchidae</taxon>
        <taxon>Plakobranchus</taxon>
    </lineage>
</organism>
<dbReference type="PROSITE" id="PS51635">
    <property type="entry name" value="PNPLA"/>
    <property type="match status" value="1"/>
</dbReference>
<dbReference type="Proteomes" id="UP000735302">
    <property type="component" value="Unassembled WGS sequence"/>
</dbReference>
<feature type="compositionally biased region" description="Polar residues" evidence="3">
    <location>
        <begin position="396"/>
        <end position="407"/>
    </location>
</feature>
<feature type="active site" description="Proton acceptor" evidence="2">
    <location>
        <position position="969"/>
    </location>
</feature>
<dbReference type="PANTHER" id="PTHR12406">
    <property type="entry name" value="CALCIUM-INDEPENDENT PHOSPHOLIPASE A2 IPLA2 -RELATED"/>
    <property type="match status" value="1"/>
</dbReference>
<feature type="short sequence motif" description="DGA/G" evidence="2">
    <location>
        <begin position="969"/>
        <end position="971"/>
    </location>
</feature>
<protein>
    <submittedName>
        <fullName evidence="6">Patatin-like phospholipase domain-containing protein 4</fullName>
    </submittedName>
</protein>
<dbReference type="PANTHER" id="PTHR12406:SF7">
    <property type="entry name" value="PATATIN-LIKE PHOSPHOLIPASE DOMAIN-CONTAINING PROTEIN 4"/>
    <property type="match status" value="1"/>
</dbReference>
<reference evidence="6 7" key="1">
    <citation type="journal article" date="2021" name="Elife">
        <title>Chloroplast acquisition without the gene transfer in kleptoplastic sea slugs, Plakobranchus ocellatus.</title>
        <authorList>
            <person name="Maeda T."/>
            <person name="Takahashi S."/>
            <person name="Yoshida T."/>
            <person name="Shimamura S."/>
            <person name="Takaki Y."/>
            <person name="Nagai Y."/>
            <person name="Toyoda A."/>
            <person name="Suzuki Y."/>
            <person name="Arimoto A."/>
            <person name="Ishii H."/>
            <person name="Satoh N."/>
            <person name="Nishiyama T."/>
            <person name="Hasebe M."/>
            <person name="Maruyama T."/>
            <person name="Minagawa J."/>
            <person name="Obokata J."/>
            <person name="Shigenobu S."/>
        </authorList>
    </citation>
    <scope>NUCLEOTIDE SEQUENCE [LARGE SCALE GENOMIC DNA]</scope>
</reference>
<evidence type="ECO:0000256" key="3">
    <source>
        <dbReference type="SAM" id="MobiDB-lite"/>
    </source>
</evidence>
<dbReference type="SUPFAM" id="SSF52151">
    <property type="entry name" value="FabD/lysophospholipase-like"/>
    <property type="match status" value="1"/>
</dbReference>
<proteinExistence type="predicted"/>
<feature type="region of interest" description="Disordered" evidence="3">
    <location>
        <begin position="84"/>
        <end position="431"/>
    </location>
</feature>
<feature type="compositionally biased region" description="Basic and acidic residues" evidence="3">
    <location>
        <begin position="561"/>
        <end position="577"/>
    </location>
</feature>
<feature type="compositionally biased region" description="Basic and acidic residues" evidence="3">
    <location>
        <begin position="446"/>
        <end position="458"/>
    </location>
</feature>
<evidence type="ECO:0000256" key="1">
    <source>
        <dbReference type="ARBA" id="ARBA00023098"/>
    </source>
</evidence>
<dbReference type="GO" id="GO:0055088">
    <property type="term" value="P:lipid homeostasis"/>
    <property type="evidence" value="ECO:0007669"/>
    <property type="project" value="TreeGrafter"/>
</dbReference>
<feature type="compositionally biased region" description="Polar residues" evidence="3">
    <location>
        <begin position="84"/>
        <end position="101"/>
    </location>
</feature>
<feature type="active site" description="Nucleophile" evidence="2">
    <location>
        <position position="833"/>
    </location>
</feature>
<feature type="region of interest" description="Disordered" evidence="3">
    <location>
        <begin position="444"/>
        <end position="726"/>
    </location>
</feature>
<gene>
    <name evidence="6" type="ORF">PoB_004936600</name>
</gene>
<keyword evidence="7" id="KW-1185">Reference proteome</keyword>
<feature type="region of interest" description="Disordered" evidence="3">
    <location>
        <begin position="30"/>
        <end position="70"/>
    </location>
</feature>
<keyword evidence="4" id="KW-0732">Signal</keyword>
<feature type="compositionally biased region" description="Polar residues" evidence="3">
    <location>
        <begin position="230"/>
        <end position="250"/>
    </location>
</feature>
<evidence type="ECO:0000256" key="4">
    <source>
        <dbReference type="SAM" id="SignalP"/>
    </source>
</evidence>
<comment type="caution">
    <text evidence="6">The sequence shown here is derived from an EMBL/GenBank/DDBJ whole genome shotgun (WGS) entry which is preliminary data.</text>
</comment>
<dbReference type="GO" id="GO:0005811">
    <property type="term" value="C:lipid droplet"/>
    <property type="evidence" value="ECO:0007669"/>
    <property type="project" value="TreeGrafter"/>
</dbReference>
<keyword evidence="2" id="KW-0378">Hydrolase</keyword>
<feature type="short sequence motif" description="GXGXXG" evidence="2">
    <location>
        <begin position="800"/>
        <end position="805"/>
    </location>
</feature>
<feature type="domain" description="PNPLA" evidence="5">
    <location>
        <begin position="796"/>
        <end position="982"/>
    </location>
</feature>
<feature type="compositionally biased region" description="Polar residues" evidence="3">
    <location>
        <begin position="680"/>
        <end position="697"/>
    </location>
</feature>
<keyword evidence="1 2" id="KW-0443">Lipid metabolism</keyword>
<feature type="compositionally biased region" description="Basic and acidic residues" evidence="3">
    <location>
        <begin position="364"/>
        <end position="374"/>
    </location>
</feature>
<feature type="signal peptide" evidence="4">
    <location>
        <begin position="1"/>
        <end position="28"/>
    </location>
</feature>
<evidence type="ECO:0000256" key="2">
    <source>
        <dbReference type="PROSITE-ProRule" id="PRU01161"/>
    </source>
</evidence>
<feature type="compositionally biased region" description="Basic residues" evidence="3">
    <location>
        <begin position="481"/>
        <end position="493"/>
    </location>
</feature>
<evidence type="ECO:0000259" key="5">
    <source>
        <dbReference type="PROSITE" id="PS51635"/>
    </source>
</evidence>